<keyword evidence="3" id="KW-1185">Reference proteome</keyword>
<comment type="caution">
    <text evidence="2">The sequence shown here is derived from an EMBL/GenBank/DDBJ whole genome shotgun (WGS) entry which is preliminary data.</text>
</comment>
<dbReference type="AlphaFoldDB" id="A0AA88DBY8"/>
<feature type="region of interest" description="Disordered" evidence="1">
    <location>
        <begin position="20"/>
        <end position="44"/>
    </location>
</feature>
<name>A0AA88DBY8_FICCA</name>
<proteinExistence type="predicted"/>
<reference evidence="2" key="1">
    <citation type="submission" date="2023-07" db="EMBL/GenBank/DDBJ databases">
        <title>draft genome sequence of fig (Ficus carica).</title>
        <authorList>
            <person name="Takahashi T."/>
            <person name="Nishimura K."/>
        </authorList>
    </citation>
    <scope>NUCLEOTIDE SEQUENCE</scope>
</reference>
<dbReference type="Proteomes" id="UP001187192">
    <property type="component" value="Unassembled WGS sequence"/>
</dbReference>
<dbReference type="EMBL" id="BTGU01000034">
    <property type="protein sequence ID" value="GMN50486.1"/>
    <property type="molecule type" value="Genomic_DNA"/>
</dbReference>
<evidence type="ECO:0000256" key="1">
    <source>
        <dbReference type="SAM" id="MobiDB-lite"/>
    </source>
</evidence>
<feature type="compositionally biased region" description="Polar residues" evidence="1">
    <location>
        <begin position="20"/>
        <end position="33"/>
    </location>
</feature>
<evidence type="ECO:0000313" key="2">
    <source>
        <dbReference type="EMBL" id="GMN50486.1"/>
    </source>
</evidence>
<protein>
    <submittedName>
        <fullName evidence="2">Uncharacterized protein</fullName>
    </submittedName>
</protein>
<organism evidence="2 3">
    <name type="scientific">Ficus carica</name>
    <name type="common">Common fig</name>
    <dbReference type="NCBI Taxonomy" id="3494"/>
    <lineage>
        <taxon>Eukaryota</taxon>
        <taxon>Viridiplantae</taxon>
        <taxon>Streptophyta</taxon>
        <taxon>Embryophyta</taxon>
        <taxon>Tracheophyta</taxon>
        <taxon>Spermatophyta</taxon>
        <taxon>Magnoliopsida</taxon>
        <taxon>eudicotyledons</taxon>
        <taxon>Gunneridae</taxon>
        <taxon>Pentapetalae</taxon>
        <taxon>rosids</taxon>
        <taxon>fabids</taxon>
        <taxon>Rosales</taxon>
        <taxon>Moraceae</taxon>
        <taxon>Ficeae</taxon>
        <taxon>Ficus</taxon>
    </lineage>
</organism>
<sequence>MIILKKKKREIFFKGLTHPLSDTKNGGNGSPVQDSRGGRVPSSATEFMTEQARRLLSLLYYPMRAGPPTSRARRRRGWRLVNSGVTMRKLIGFVAPLPSELAGRLVVMTTCKRGSSGSLARLQAQRQWVTSITKNCNFH</sequence>
<gene>
    <name evidence="2" type="ORF">TIFTF001_019651</name>
</gene>
<evidence type="ECO:0000313" key="3">
    <source>
        <dbReference type="Proteomes" id="UP001187192"/>
    </source>
</evidence>
<accession>A0AA88DBY8</accession>